<evidence type="ECO:0000256" key="2">
    <source>
        <dbReference type="ARBA" id="ARBA00007495"/>
    </source>
</evidence>
<feature type="region of interest" description="Disordered" evidence="10">
    <location>
        <begin position="341"/>
        <end position="375"/>
    </location>
</feature>
<feature type="chain" id="PRO_5019025429" description="Beta-xylanase" evidence="11">
    <location>
        <begin position="41"/>
        <end position="462"/>
    </location>
</feature>
<evidence type="ECO:0000256" key="3">
    <source>
        <dbReference type="ARBA" id="ARBA00022651"/>
    </source>
</evidence>
<keyword evidence="7 9" id="KW-0326">Glycosidase</keyword>
<evidence type="ECO:0000256" key="7">
    <source>
        <dbReference type="ARBA" id="ARBA00023295"/>
    </source>
</evidence>
<dbReference type="PRINTS" id="PR00134">
    <property type="entry name" value="GLHYDRLASE10"/>
</dbReference>
<dbReference type="InterPro" id="IPR012291">
    <property type="entry name" value="CBM2_carb-bd_dom_sf"/>
</dbReference>
<evidence type="ECO:0000256" key="4">
    <source>
        <dbReference type="ARBA" id="ARBA00022729"/>
    </source>
</evidence>
<dbReference type="Pfam" id="PF00331">
    <property type="entry name" value="Glyco_hydro_10"/>
    <property type="match status" value="1"/>
</dbReference>
<organism evidence="14 15">
    <name type="scientific">Amycolatopsis balhimycina DSM 5908</name>
    <dbReference type="NCBI Taxonomy" id="1081091"/>
    <lineage>
        <taxon>Bacteria</taxon>
        <taxon>Bacillati</taxon>
        <taxon>Actinomycetota</taxon>
        <taxon>Actinomycetes</taxon>
        <taxon>Pseudonocardiales</taxon>
        <taxon>Pseudonocardiaceae</taxon>
        <taxon>Amycolatopsis</taxon>
    </lineage>
</organism>
<evidence type="ECO:0000256" key="9">
    <source>
        <dbReference type="RuleBase" id="RU361174"/>
    </source>
</evidence>
<keyword evidence="5 9" id="KW-0378">Hydrolase</keyword>
<keyword evidence="4 11" id="KW-0732">Signal</keyword>
<evidence type="ECO:0000256" key="1">
    <source>
        <dbReference type="ARBA" id="ARBA00000681"/>
    </source>
</evidence>
<dbReference type="GO" id="GO:0045493">
    <property type="term" value="P:xylan catabolic process"/>
    <property type="evidence" value="ECO:0007669"/>
    <property type="project" value="UniProtKB-KW"/>
</dbReference>
<feature type="signal peptide" evidence="11">
    <location>
        <begin position="1"/>
        <end position="40"/>
    </location>
</feature>
<keyword evidence="15" id="KW-1185">Reference proteome</keyword>
<dbReference type="InterPro" id="IPR001000">
    <property type="entry name" value="GH10_dom"/>
</dbReference>
<protein>
    <recommendedName>
        <fullName evidence="9">Beta-xylanase</fullName>
        <ecNumber evidence="9">3.2.1.8</ecNumber>
    </recommendedName>
</protein>
<comment type="catalytic activity">
    <reaction evidence="1 9">
        <text>Endohydrolysis of (1-&gt;4)-beta-D-xylosidic linkages in xylans.</text>
        <dbReference type="EC" id="3.2.1.8"/>
    </reaction>
</comment>
<dbReference type="InterPro" id="IPR044846">
    <property type="entry name" value="GH10"/>
</dbReference>
<sequence>MAGSSSGRRWWRSPAGRVFAGVATVAATAAVLVTAPGADAAAGTLGAAAAQSGRYFGTAIAGGRLGDSAYTTIAAREFNMVTAENEMKIDATEPNQNQFTFSAGDQIYNWAVSHGSRVRGHTLAWHGQQPGWMQSMNGSTLRNAMINHIQKVMAHYQGKLAYWDVVNEAFNEDGSRRQSNLQGTGNDWIEVAFRTARAADPSVKLCYNDYNIDNWSYGKTQGVYRMIQDFKSRGVPIDCVGLQAHFTGGSSVPGNFQTTISSFAALGVDVALTEVDVTNASTSQYTALTQACMNVARCAGITVWGVRDSDSWRSSESPLLFDGGGNKKAAYNSVLNALNAGGPTTTPTTPTGPTTTTTTPITTPPTTTTTPPGGGSCTATLSAGQSWSDRYNLNVSVSGSSTWTVTMTVPSPARISATWNINATWPSSQVLIAKPNGNGDNWGVTIMTNGNRNWPSVSCSAS</sequence>
<dbReference type="PROSITE" id="PS51173">
    <property type="entry name" value="CBM2"/>
    <property type="match status" value="1"/>
</dbReference>
<evidence type="ECO:0000256" key="11">
    <source>
        <dbReference type="SAM" id="SignalP"/>
    </source>
</evidence>
<evidence type="ECO:0000256" key="6">
    <source>
        <dbReference type="ARBA" id="ARBA00023277"/>
    </source>
</evidence>
<dbReference type="PROSITE" id="PS51760">
    <property type="entry name" value="GH10_2"/>
    <property type="match status" value="1"/>
</dbReference>
<dbReference type="Gene3D" id="3.20.20.80">
    <property type="entry name" value="Glycosidases"/>
    <property type="match status" value="1"/>
</dbReference>
<evidence type="ECO:0000256" key="10">
    <source>
        <dbReference type="SAM" id="MobiDB-lite"/>
    </source>
</evidence>
<feature type="domain" description="GH10" evidence="13">
    <location>
        <begin position="39"/>
        <end position="337"/>
    </location>
</feature>
<evidence type="ECO:0000313" key="15">
    <source>
        <dbReference type="Proteomes" id="UP000286716"/>
    </source>
</evidence>
<evidence type="ECO:0000259" key="13">
    <source>
        <dbReference type="PROSITE" id="PS51760"/>
    </source>
</evidence>
<dbReference type="InterPro" id="IPR017853">
    <property type="entry name" value="GH"/>
</dbReference>
<gene>
    <name evidence="14" type="ORF">DMA12_08820</name>
</gene>
<dbReference type="PANTHER" id="PTHR31490:SF88">
    <property type="entry name" value="BETA-XYLANASE"/>
    <property type="match status" value="1"/>
</dbReference>
<evidence type="ECO:0000259" key="12">
    <source>
        <dbReference type="PROSITE" id="PS51173"/>
    </source>
</evidence>
<keyword evidence="3 14" id="KW-0858">Xylan degradation</keyword>
<dbReference type="GO" id="GO:0030247">
    <property type="term" value="F:polysaccharide binding"/>
    <property type="evidence" value="ECO:0007669"/>
    <property type="project" value="UniProtKB-UniRule"/>
</dbReference>
<evidence type="ECO:0000313" key="14">
    <source>
        <dbReference type="EMBL" id="RSM47323.1"/>
    </source>
</evidence>
<feature type="compositionally biased region" description="Low complexity" evidence="10">
    <location>
        <begin position="341"/>
        <end position="371"/>
    </location>
</feature>
<dbReference type="SMART" id="SM00637">
    <property type="entry name" value="CBD_II"/>
    <property type="match status" value="1"/>
</dbReference>
<name>A0A428WW55_AMYBA</name>
<keyword evidence="8 9" id="KW-0624">Polysaccharide degradation</keyword>
<dbReference type="InterPro" id="IPR008965">
    <property type="entry name" value="CBM2/CBM3_carb-bd_dom_sf"/>
</dbReference>
<dbReference type="EMBL" id="QHHU01000010">
    <property type="protein sequence ID" value="RSM47323.1"/>
    <property type="molecule type" value="Genomic_DNA"/>
</dbReference>
<dbReference type="Gene3D" id="2.60.40.290">
    <property type="match status" value="1"/>
</dbReference>
<comment type="similarity">
    <text evidence="2 9">Belongs to the glycosyl hydrolase 10 (cellulase F) family.</text>
</comment>
<comment type="caution">
    <text evidence="14">The sequence shown here is derived from an EMBL/GenBank/DDBJ whole genome shotgun (WGS) entry which is preliminary data.</text>
</comment>
<dbReference type="PANTHER" id="PTHR31490">
    <property type="entry name" value="GLYCOSYL HYDROLASE"/>
    <property type="match status" value="1"/>
</dbReference>
<keyword evidence="6 9" id="KW-0119">Carbohydrate metabolism</keyword>
<proteinExistence type="inferred from homology"/>
<accession>A0A428WW55</accession>
<dbReference type="Proteomes" id="UP000286716">
    <property type="component" value="Unassembled WGS sequence"/>
</dbReference>
<dbReference type="InterPro" id="IPR001919">
    <property type="entry name" value="CBD2"/>
</dbReference>
<dbReference type="SMART" id="SM00633">
    <property type="entry name" value="Glyco_10"/>
    <property type="match status" value="1"/>
</dbReference>
<dbReference type="SUPFAM" id="SSF49384">
    <property type="entry name" value="Carbohydrate-binding domain"/>
    <property type="match status" value="1"/>
</dbReference>
<dbReference type="RefSeq" id="WP_026468163.1">
    <property type="nucleotide sequence ID" value="NZ_QHHU01000010.1"/>
</dbReference>
<dbReference type="EC" id="3.2.1.8" evidence="9"/>
<reference evidence="14 15" key="1">
    <citation type="submission" date="2018-05" db="EMBL/GenBank/DDBJ databases">
        <title>Evolution of GPA BGCs.</title>
        <authorList>
            <person name="Waglechner N."/>
            <person name="Wright G.D."/>
        </authorList>
    </citation>
    <scope>NUCLEOTIDE SEQUENCE [LARGE SCALE GENOMIC DNA]</scope>
    <source>
        <strain evidence="14 15">DSM 5908</strain>
    </source>
</reference>
<dbReference type="SUPFAM" id="SSF51445">
    <property type="entry name" value="(Trans)glycosidases"/>
    <property type="match status" value="1"/>
</dbReference>
<evidence type="ECO:0000256" key="5">
    <source>
        <dbReference type="ARBA" id="ARBA00022801"/>
    </source>
</evidence>
<dbReference type="AlphaFoldDB" id="A0A428WW55"/>
<feature type="domain" description="CBM2" evidence="12">
    <location>
        <begin position="370"/>
        <end position="462"/>
    </location>
</feature>
<evidence type="ECO:0000256" key="8">
    <source>
        <dbReference type="ARBA" id="ARBA00023326"/>
    </source>
</evidence>
<dbReference type="GO" id="GO:0031176">
    <property type="term" value="F:endo-1,4-beta-xylanase activity"/>
    <property type="evidence" value="ECO:0007669"/>
    <property type="project" value="UniProtKB-EC"/>
</dbReference>
<dbReference type="OrthoDB" id="9815836at2"/>